<accession>A0ABW7YQG6</accession>
<dbReference type="EMBL" id="JBITGY010000003">
    <property type="protein sequence ID" value="MFI6498162.1"/>
    <property type="molecule type" value="Genomic_DNA"/>
</dbReference>
<gene>
    <name evidence="1" type="ORF">ACIBG2_12285</name>
</gene>
<keyword evidence="2" id="KW-1185">Reference proteome</keyword>
<evidence type="ECO:0000313" key="2">
    <source>
        <dbReference type="Proteomes" id="UP001612741"/>
    </source>
</evidence>
<reference evidence="1 2" key="1">
    <citation type="submission" date="2024-10" db="EMBL/GenBank/DDBJ databases">
        <title>The Natural Products Discovery Center: Release of the First 8490 Sequenced Strains for Exploring Actinobacteria Biosynthetic Diversity.</title>
        <authorList>
            <person name="Kalkreuter E."/>
            <person name="Kautsar S.A."/>
            <person name="Yang D."/>
            <person name="Bader C.D."/>
            <person name="Teijaro C.N."/>
            <person name="Fluegel L."/>
            <person name="Davis C.M."/>
            <person name="Simpson J.R."/>
            <person name="Lauterbach L."/>
            <person name="Steele A.D."/>
            <person name="Gui C."/>
            <person name="Meng S."/>
            <person name="Li G."/>
            <person name="Viehrig K."/>
            <person name="Ye F."/>
            <person name="Su P."/>
            <person name="Kiefer A.F."/>
            <person name="Nichols A."/>
            <person name="Cepeda A.J."/>
            <person name="Yan W."/>
            <person name="Fan B."/>
            <person name="Jiang Y."/>
            <person name="Adhikari A."/>
            <person name="Zheng C.-J."/>
            <person name="Schuster L."/>
            <person name="Cowan T.M."/>
            <person name="Smanski M.J."/>
            <person name="Chevrette M.G."/>
            <person name="De Carvalho L.P.S."/>
            <person name="Shen B."/>
        </authorList>
    </citation>
    <scope>NUCLEOTIDE SEQUENCE [LARGE SCALE GENOMIC DNA]</scope>
    <source>
        <strain evidence="1 2">NPDC050545</strain>
    </source>
</reference>
<sequence>MIHALRSSVATRWWVDGERRRRHWNTSQIYYRAFLACTAEADGHPDGKALVARAGGPTSTFYTVAGPKVQHTLLARYRAALPSLADRYPAPTVAAWLGHESAVWAYWQHRTGWLRAIGGQDRDRACRSLVMVLADFAAGQRDLMHALDWRPPICAVEDFAIVLGRGPSPESGYDLLARLLKAVAVAPGLPPEAAADSAERELEHLLRPAGSAAAQARLAEAVENVLSNPDISDERLMEIGKMLRSAGDLLLGGSGRAGPSAA</sequence>
<dbReference type="RefSeq" id="WP_397081419.1">
    <property type="nucleotide sequence ID" value="NZ_JBITGY010000003.1"/>
</dbReference>
<evidence type="ECO:0000313" key="1">
    <source>
        <dbReference type="EMBL" id="MFI6498162.1"/>
    </source>
</evidence>
<evidence type="ECO:0008006" key="3">
    <source>
        <dbReference type="Google" id="ProtNLM"/>
    </source>
</evidence>
<proteinExistence type="predicted"/>
<protein>
    <recommendedName>
        <fullName evidence="3">DUF4037 domain-containing protein</fullName>
    </recommendedName>
</protein>
<organism evidence="1 2">
    <name type="scientific">Nonomuraea typhae</name>
    <dbReference type="NCBI Taxonomy" id="2603600"/>
    <lineage>
        <taxon>Bacteria</taxon>
        <taxon>Bacillati</taxon>
        <taxon>Actinomycetota</taxon>
        <taxon>Actinomycetes</taxon>
        <taxon>Streptosporangiales</taxon>
        <taxon>Streptosporangiaceae</taxon>
        <taxon>Nonomuraea</taxon>
    </lineage>
</organism>
<name>A0ABW7YQG6_9ACTN</name>
<dbReference type="Proteomes" id="UP001612741">
    <property type="component" value="Unassembled WGS sequence"/>
</dbReference>
<comment type="caution">
    <text evidence="1">The sequence shown here is derived from an EMBL/GenBank/DDBJ whole genome shotgun (WGS) entry which is preliminary data.</text>
</comment>